<proteinExistence type="predicted"/>
<evidence type="ECO:0000313" key="1">
    <source>
        <dbReference type="EMBL" id="CEG48603.1"/>
    </source>
</evidence>
<evidence type="ECO:0000313" key="2">
    <source>
        <dbReference type="Proteomes" id="UP000054928"/>
    </source>
</evidence>
<accession>A0A0N7L814</accession>
<organism evidence="1 2">
    <name type="scientific">Plasmopara halstedii</name>
    <name type="common">Downy mildew of sunflower</name>
    <dbReference type="NCBI Taxonomy" id="4781"/>
    <lineage>
        <taxon>Eukaryota</taxon>
        <taxon>Sar</taxon>
        <taxon>Stramenopiles</taxon>
        <taxon>Oomycota</taxon>
        <taxon>Peronosporomycetes</taxon>
        <taxon>Peronosporales</taxon>
        <taxon>Peronosporaceae</taxon>
        <taxon>Plasmopara</taxon>
    </lineage>
</organism>
<dbReference type="EMBL" id="CCYD01002939">
    <property type="protein sequence ID" value="CEG48603.1"/>
    <property type="molecule type" value="Genomic_DNA"/>
</dbReference>
<reference evidence="2" key="1">
    <citation type="submission" date="2014-09" db="EMBL/GenBank/DDBJ databases">
        <authorList>
            <person name="Sharma Rahul"/>
            <person name="Thines Marco"/>
        </authorList>
    </citation>
    <scope>NUCLEOTIDE SEQUENCE [LARGE SCALE GENOMIC DNA]</scope>
</reference>
<protein>
    <submittedName>
        <fullName evidence="1">Uncharacterized protein</fullName>
    </submittedName>
</protein>
<dbReference type="AlphaFoldDB" id="A0A0N7L814"/>
<name>A0A0N7L814_PLAHL</name>
<dbReference type="Proteomes" id="UP000054928">
    <property type="component" value="Unassembled WGS sequence"/>
</dbReference>
<dbReference type="GeneID" id="36401471"/>
<sequence length="98" mass="11064">MNSDFTLLPLHCVERRRVGHNDRNYPGTVFTTGPKILMCWGSSQKPKKMRMSRNVDSYEGSISLAICDSNGNGDSSRSFDILDVDEILLVKKRLLKVC</sequence>
<dbReference type="RefSeq" id="XP_024584972.1">
    <property type="nucleotide sequence ID" value="XM_024719699.1"/>
</dbReference>
<keyword evidence="2" id="KW-1185">Reference proteome</keyword>